<evidence type="ECO:0000313" key="1">
    <source>
        <dbReference type="EMBL" id="SHL51087.1"/>
    </source>
</evidence>
<dbReference type="EMBL" id="LT670844">
    <property type="protein sequence ID" value="SHL51087.1"/>
    <property type="molecule type" value="Genomic_DNA"/>
</dbReference>
<organism evidence="1 2">
    <name type="scientific">Bradyrhizobium lablabi</name>
    <dbReference type="NCBI Taxonomy" id="722472"/>
    <lineage>
        <taxon>Bacteria</taxon>
        <taxon>Pseudomonadati</taxon>
        <taxon>Pseudomonadota</taxon>
        <taxon>Alphaproteobacteria</taxon>
        <taxon>Hyphomicrobiales</taxon>
        <taxon>Nitrobacteraceae</taxon>
        <taxon>Bradyrhizobium</taxon>
    </lineage>
</organism>
<accession>A0A1M7B816</accession>
<proteinExistence type="predicted"/>
<protein>
    <submittedName>
        <fullName evidence="1">Uncharacterized protein</fullName>
    </submittedName>
</protein>
<name>A0A1M7B816_9BRAD</name>
<sequence length="177" mass="19583">MRLSSGNGEFSRRISHLSPRAGRGRIALAIRVRGALRKRGGNAFKNARHISHHIVVPESQYAIVVIDKPLVPNRVARIVRVLSSIHLNSEATFTADQIDREWTDRLLPDKFVTVQAARAESIPESGFRFRGIPSQTSSALGFNFISSSHVEPPPHPDCFAIRPLPARGERLASPAIR</sequence>
<evidence type="ECO:0000313" key="2">
    <source>
        <dbReference type="Proteomes" id="UP000189935"/>
    </source>
</evidence>
<reference evidence="1 2" key="1">
    <citation type="submission" date="2016-11" db="EMBL/GenBank/DDBJ databases">
        <authorList>
            <person name="Jaros S."/>
            <person name="Januszkiewicz K."/>
            <person name="Wedrychowicz H."/>
        </authorList>
    </citation>
    <scope>NUCLEOTIDE SEQUENCE [LARGE SCALE GENOMIC DNA]</scope>
    <source>
        <strain evidence="1 2">GAS499</strain>
    </source>
</reference>
<gene>
    <name evidence="1" type="ORF">SAMN05444159_6072</name>
</gene>
<dbReference type="Proteomes" id="UP000189935">
    <property type="component" value="Chromosome I"/>
</dbReference>
<dbReference type="AlphaFoldDB" id="A0A1M7B816"/>